<evidence type="ECO:0000259" key="1">
    <source>
        <dbReference type="Pfam" id="PF02581"/>
    </source>
</evidence>
<dbReference type="Gene3D" id="3.20.20.70">
    <property type="entry name" value="Aldolase class I"/>
    <property type="match status" value="1"/>
</dbReference>
<dbReference type="InterPro" id="IPR013785">
    <property type="entry name" value="Aldolase_TIM"/>
</dbReference>
<dbReference type="SUPFAM" id="SSF51391">
    <property type="entry name" value="Thiamin phosphate synthase"/>
    <property type="match status" value="1"/>
</dbReference>
<feature type="domain" description="Thiamine phosphate synthase/TenI" evidence="1">
    <location>
        <begin position="59"/>
        <end position="199"/>
    </location>
</feature>
<keyword evidence="3" id="KW-1185">Reference proteome</keyword>
<organism evidence="2 3">
    <name type="scientific">Phaeospirillum tilakii</name>
    <dbReference type="NCBI Taxonomy" id="741673"/>
    <lineage>
        <taxon>Bacteria</taxon>
        <taxon>Pseudomonadati</taxon>
        <taxon>Pseudomonadota</taxon>
        <taxon>Alphaproteobacteria</taxon>
        <taxon>Rhodospirillales</taxon>
        <taxon>Rhodospirillaceae</taxon>
        <taxon>Phaeospirillum</taxon>
    </lineage>
</organism>
<evidence type="ECO:0000313" key="3">
    <source>
        <dbReference type="Proteomes" id="UP001597296"/>
    </source>
</evidence>
<accession>A0ABW5CAH3</accession>
<name>A0ABW5CAH3_9PROT</name>
<dbReference type="InterPro" id="IPR036206">
    <property type="entry name" value="ThiamineP_synth_sf"/>
</dbReference>
<dbReference type="Proteomes" id="UP001597296">
    <property type="component" value="Unassembled WGS sequence"/>
</dbReference>
<dbReference type="RefSeq" id="WP_377315781.1">
    <property type="nucleotide sequence ID" value="NZ_JBHUIY010000014.1"/>
</dbReference>
<sequence length="200" mass="20654">MTALVNAIRRPVSPPQRQGAAPRLLLLSDPVRLPDPAAAAARLPPGAGLLLRPYRGAAGAEALARLCRRRRLVLLVAADWRLAARLAAAGLHLPEGLARHGLLAPALGWVGRHRRLLTVAAHGPAALVRAGRLGAAAALVSPVFPTRSHPGAPTLGPVRLGLWRRWPGPPRLALGGIAPATLRRLPPGAVDGVAAIGALA</sequence>
<comment type="caution">
    <text evidence="2">The sequence shown here is derived from an EMBL/GenBank/DDBJ whole genome shotgun (WGS) entry which is preliminary data.</text>
</comment>
<dbReference type="EMBL" id="JBHUIY010000014">
    <property type="protein sequence ID" value="MFD2233881.1"/>
    <property type="molecule type" value="Genomic_DNA"/>
</dbReference>
<proteinExistence type="predicted"/>
<gene>
    <name evidence="2" type="ORF">ACFSNB_08690</name>
</gene>
<evidence type="ECO:0000313" key="2">
    <source>
        <dbReference type="EMBL" id="MFD2233881.1"/>
    </source>
</evidence>
<dbReference type="InterPro" id="IPR022998">
    <property type="entry name" value="ThiamineP_synth_TenI"/>
</dbReference>
<dbReference type="Pfam" id="PF02581">
    <property type="entry name" value="TMP-TENI"/>
    <property type="match status" value="1"/>
</dbReference>
<protein>
    <submittedName>
        <fullName evidence="2">Thiamine phosphate synthase</fullName>
    </submittedName>
</protein>
<reference evidence="3" key="1">
    <citation type="journal article" date="2019" name="Int. J. Syst. Evol. Microbiol.">
        <title>The Global Catalogue of Microorganisms (GCM) 10K type strain sequencing project: providing services to taxonomists for standard genome sequencing and annotation.</title>
        <authorList>
            <consortium name="The Broad Institute Genomics Platform"/>
            <consortium name="The Broad Institute Genome Sequencing Center for Infectious Disease"/>
            <person name="Wu L."/>
            <person name="Ma J."/>
        </authorList>
    </citation>
    <scope>NUCLEOTIDE SEQUENCE [LARGE SCALE GENOMIC DNA]</scope>
    <source>
        <strain evidence="3">KCTC 15012</strain>
    </source>
</reference>